<accession>A0ABW5GNC0</accession>
<reference evidence="3" key="1">
    <citation type="journal article" date="2019" name="Int. J. Syst. Evol. Microbiol.">
        <title>The Global Catalogue of Microorganisms (GCM) 10K type strain sequencing project: providing services to taxonomists for standard genome sequencing and annotation.</title>
        <authorList>
            <consortium name="The Broad Institute Genomics Platform"/>
            <consortium name="The Broad Institute Genome Sequencing Center for Infectious Disease"/>
            <person name="Wu L."/>
            <person name="Ma J."/>
        </authorList>
    </citation>
    <scope>NUCLEOTIDE SEQUENCE [LARGE SCALE GENOMIC DNA]</scope>
    <source>
        <strain evidence="3">CGMCC 4.7643</strain>
    </source>
</reference>
<organism evidence="2 3">
    <name type="scientific">Amycolatopsis samaneae</name>
    <dbReference type="NCBI Taxonomy" id="664691"/>
    <lineage>
        <taxon>Bacteria</taxon>
        <taxon>Bacillati</taxon>
        <taxon>Actinomycetota</taxon>
        <taxon>Actinomycetes</taxon>
        <taxon>Pseudonocardiales</taxon>
        <taxon>Pseudonocardiaceae</taxon>
        <taxon>Amycolatopsis</taxon>
    </lineage>
</organism>
<dbReference type="CDD" id="cd00531">
    <property type="entry name" value="NTF2_like"/>
    <property type="match status" value="1"/>
</dbReference>
<dbReference type="SUPFAM" id="SSF54427">
    <property type="entry name" value="NTF2-like"/>
    <property type="match status" value="1"/>
</dbReference>
<evidence type="ECO:0000259" key="1">
    <source>
        <dbReference type="Pfam" id="PF12680"/>
    </source>
</evidence>
<proteinExistence type="predicted"/>
<dbReference type="InterPro" id="IPR037401">
    <property type="entry name" value="SnoaL-like"/>
</dbReference>
<dbReference type="Proteomes" id="UP001597419">
    <property type="component" value="Unassembled WGS sequence"/>
</dbReference>
<dbReference type="Pfam" id="PF12680">
    <property type="entry name" value="SnoaL_2"/>
    <property type="match status" value="1"/>
</dbReference>
<keyword evidence="3" id="KW-1185">Reference proteome</keyword>
<dbReference type="RefSeq" id="WP_345400917.1">
    <property type="nucleotide sequence ID" value="NZ_BAABHG010000012.1"/>
</dbReference>
<comment type="caution">
    <text evidence="2">The sequence shown here is derived from an EMBL/GenBank/DDBJ whole genome shotgun (WGS) entry which is preliminary data.</text>
</comment>
<sequence>MPYHYVVTRIVRRTWDRVNAGDVDAPARLAAPDVRFAVAGDTVLGGSWRGRDALRDWLRAFAGRFTRLHTRVEDVAVSGWPWRTRVAVRLTVEGTLTTGAGYRNDATQWLTLRWGRLTDDWVLEDTKVVDAGLGAGQPAS</sequence>
<dbReference type="EMBL" id="JBHUKU010000015">
    <property type="protein sequence ID" value="MFD2462374.1"/>
    <property type="molecule type" value="Genomic_DNA"/>
</dbReference>
<gene>
    <name evidence="2" type="ORF">ACFSYJ_27460</name>
</gene>
<feature type="domain" description="SnoaL-like" evidence="1">
    <location>
        <begin position="11"/>
        <end position="118"/>
    </location>
</feature>
<dbReference type="Gene3D" id="3.10.450.50">
    <property type="match status" value="1"/>
</dbReference>
<evidence type="ECO:0000313" key="2">
    <source>
        <dbReference type="EMBL" id="MFD2462374.1"/>
    </source>
</evidence>
<dbReference type="InterPro" id="IPR032710">
    <property type="entry name" value="NTF2-like_dom_sf"/>
</dbReference>
<protein>
    <submittedName>
        <fullName evidence="2">Nuclear transport factor 2 family protein</fullName>
    </submittedName>
</protein>
<evidence type="ECO:0000313" key="3">
    <source>
        <dbReference type="Proteomes" id="UP001597419"/>
    </source>
</evidence>
<name>A0ABW5GNC0_9PSEU</name>